<evidence type="ECO:0000259" key="2">
    <source>
        <dbReference type="Pfam" id="PF08308"/>
    </source>
</evidence>
<dbReference type="Gene3D" id="3.90.1580.10">
    <property type="entry name" value="paralog of FGE (formylglycine-generating enzyme)"/>
    <property type="match status" value="1"/>
</dbReference>
<gene>
    <name evidence="3" type="ORF">METZ01_LOCUS229216</name>
</gene>
<dbReference type="PANTHER" id="PTHR23150:SF19">
    <property type="entry name" value="FORMYLGLYCINE-GENERATING ENZYME"/>
    <property type="match status" value="1"/>
</dbReference>
<dbReference type="InterPro" id="IPR005532">
    <property type="entry name" value="SUMF_dom"/>
</dbReference>
<proteinExistence type="predicted"/>
<feature type="domain" description="PEGA" evidence="2">
    <location>
        <begin position="142"/>
        <end position="194"/>
    </location>
</feature>
<evidence type="ECO:0000259" key="1">
    <source>
        <dbReference type="Pfam" id="PF03781"/>
    </source>
</evidence>
<feature type="domain" description="Sulfatase-modifying factor enzyme-like" evidence="1">
    <location>
        <begin position="308"/>
        <end position="490"/>
    </location>
</feature>
<feature type="domain" description="PEGA" evidence="2">
    <location>
        <begin position="70"/>
        <end position="133"/>
    </location>
</feature>
<evidence type="ECO:0000313" key="3">
    <source>
        <dbReference type="EMBL" id="SVB76362.1"/>
    </source>
</evidence>
<dbReference type="InterPro" id="IPR016187">
    <property type="entry name" value="CTDL_fold"/>
</dbReference>
<dbReference type="InterPro" id="IPR042095">
    <property type="entry name" value="SUMF_sf"/>
</dbReference>
<dbReference type="SUPFAM" id="SSF56436">
    <property type="entry name" value="C-type lectin-like"/>
    <property type="match status" value="1"/>
</dbReference>
<dbReference type="AlphaFoldDB" id="A0A382GN96"/>
<dbReference type="InterPro" id="IPR051043">
    <property type="entry name" value="Sulfatase_Mod_Factor_Kinase"/>
</dbReference>
<dbReference type="Pfam" id="PF03781">
    <property type="entry name" value="FGE-sulfatase"/>
    <property type="match status" value="1"/>
</dbReference>
<dbReference type="EMBL" id="UINC01056389">
    <property type="protein sequence ID" value="SVB76362.1"/>
    <property type="molecule type" value="Genomic_DNA"/>
</dbReference>
<feature type="non-terminal residue" evidence="3">
    <location>
        <position position="490"/>
    </location>
</feature>
<dbReference type="GO" id="GO:0120147">
    <property type="term" value="F:formylglycine-generating oxidase activity"/>
    <property type="evidence" value="ECO:0007669"/>
    <property type="project" value="TreeGrafter"/>
</dbReference>
<dbReference type="Pfam" id="PF08308">
    <property type="entry name" value="PEGA"/>
    <property type="match status" value="2"/>
</dbReference>
<dbReference type="PANTHER" id="PTHR23150">
    <property type="entry name" value="SULFATASE MODIFYING FACTOR 1, 2"/>
    <property type="match status" value="1"/>
</dbReference>
<feature type="non-terminal residue" evidence="3">
    <location>
        <position position="1"/>
    </location>
</feature>
<reference evidence="3" key="1">
    <citation type="submission" date="2018-05" db="EMBL/GenBank/DDBJ databases">
        <authorList>
            <person name="Lanie J.A."/>
            <person name="Ng W.-L."/>
            <person name="Kazmierczak K.M."/>
            <person name="Andrzejewski T.M."/>
            <person name="Davidsen T.M."/>
            <person name="Wayne K.J."/>
            <person name="Tettelin H."/>
            <person name="Glass J.I."/>
            <person name="Rusch D."/>
            <person name="Podicherti R."/>
            <person name="Tsui H.-C.T."/>
            <person name="Winkler M.E."/>
        </authorList>
    </citation>
    <scope>NUCLEOTIDE SEQUENCE</scope>
</reference>
<evidence type="ECO:0008006" key="4">
    <source>
        <dbReference type="Google" id="ProtNLM"/>
    </source>
</evidence>
<organism evidence="3">
    <name type="scientific">marine metagenome</name>
    <dbReference type="NCBI Taxonomy" id="408172"/>
    <lineage>
        <taxon>unclassified sequences</taxon>
        <taxon>metagenomes</taxon>
        <taxon>ecological metagenomes</taxon>
    </lineage>
</organism>
<name>A0A382GN96_9ZZZZ</name>
<sequence>IFLRTNPQVELVLKVDEVEIPNSEDGVYEINAGQRSIEILTNQYKPIKDQLVIHGMNEEQSFTFDLVPAWAELKVGSIPDDTEIFVDKILKGKTPAIIKILQGSRMLQLKKNGYKLFDKKLDIVAGKNYSLDVINLERLDSKIRINSVPKGASVTIDSIYRGMTPINLELEPLVNHQILLSKPGYNSLNKEFNLPIREDMDELYEDGRLQLDQALQPIFGKINFQGTVGAKIISDGKEIGIIPSKLVLLSKEQKILFEKEGYVSQEFTVNPTPRLEQSLAINLMTPEETVIAAMPRRVNTYQGSKMQLVLPGETFLMGSPRGDQGRKTNEIERLVQITRPFYVGITEVTNKQFREFRPQHTSGAEVFRELSNNLHPTVMVTWQDAAEYCNWLSKKDSLDPAYEIQKGKLELIRPVTNGYRLLTEAEWEWISRYNAGGGLQKYPWGQRMPVMEDSGNYADESAEVFMDNTLKNYWDGYPVTSPTGKFKANP</sequence>
<protein>
    <recommendedName>
        <fullName evidence="4">PEGA domain-containing protein</fullName>
    </recommendedName>
</protein>
<dbReference type="InterPro" id="IPR013229">
    <property type="entry name" value="PEGA"/>
</dbReference>
<accession>A0A382GN96</accession>